<dbReference type="Proteomes" id="UP000692954">
    <property type="component" value="Unassembled WGS sequence"/>
</dbReference>
<dbReference type="OrthoDB" id="286647at2759"/>
<dbReference type="AlphaFoldDB" id="A0A8S1RAB5"/>
<name>A0A8S1RAB5_9CILI</name>
<evidence type="ECO:0000313" key="3">
    <source>
        <dbReference type="Proteomes" id="UP000692954"/>
    </source>
</evidence>
<protein>
    <recommendedName>
        <fullName evidence="4">VWFA domain-containing protein</fullName>
    </recommendedName>
</protein>
<organism evidence="2 3">
    <name type="scientific">Paramecium sonneborni</name>
    <dbReference type="NCBI Taxonomy" id="65129"/>
    <lineage>
        <taxon>Eukaryota</taxon>
        <taxon>Sar</taxon>
        <taxon>Alveolata</taxon>
        <taxon>Ciliophora</taxon>
        <taxon>Intramacronucleata</taxon>
        <taxon>Oligohymenophorea</taxon>
        <taxon>Peniculida</taxon>
        <taxon>Parameciidae</taxon>
        <taxon>Paramecium</taxon>
    </lineage>
</organism>
<feature type="coiled-coil region" evidence="1">
    <location>
        <begin position="344"/>
        <end position="371"/>
    </location>
</feature>
<proteinExistence type="predicted"/>
<dbReference type="EMBL" id="CAJJDN010000146">
    <property type="protein sequence ID" value="CAD8123635.1"/>
    <property type="molecule type" value="Genomic_DNA"/>
</dbReference>
<accession>A0A8S1RAB5</accession>
<evidence type="ECO:0008006" key="4">
    <source>
        <dbReference type="Google" id="ProtNLM"/>
    </source>
</evidence>
<reference evidence="2" key="1">
    <citation type="submission" date="2021-01" db="EMBL/GenBank/DDBJ databases">
        <authorList>
            <consortium name="Genoscope - CEA"/>
            <person name="William W."/>
        </authorList>
    </citation>
    <scope>NUCLEOTIDE SEQUENCE</scope>
</reference>
<gene>
    <name evidence="2" type="ORF">PSON_ATCC_30995.1.T1460061</name>
</gene>
<evidence type="ECO:0000313" key="2">
    <source>
        <dbReference type="EMBL" id="CAD8123635.1"/>
    </source>
</evidence>
<keyword evidence="3" id="KW-1185">Reference proteome</keyword>
<evidence type="ECO:0000256" key="1">
    <source>
        <dbReference type="SAM" id="Coils"/>
    </source>
</evidence>
<dbReference type="CDD" id="cd00198">
    <property type="entry name" value="vWFA"/>
    <property type="match status" value="1"/>
</dbReference>
<keyword evidence="1" id="KW-0175">Coiled coil</keyword>
<sequence>MNYDKQFYLYSIVDQKPEHDFSVVGVIDGSGSMSECWSDLCKAWNNFIYDIQSSFCIQFDDAAELQLNPKLDHQKGEGTNISLGFQELIKLVKSGRLKKNVIVVFITDGVGDDKLDNYINNLAENFTIFHEQEYQFKFFTLAIGDTFSHTIVAELKNRIHNSTLISSQMEYIQNSRVDFQNKLQQIKEEIFYRLVRIEPAVQLVPFGKKMTKLAPNQTIFSENPIIKINGEEINLKQYSISNHDLFQFVNQIFLKLMEDSTRGLKSVQDEANKQLQIINTLMQRVSQEDQNDYKQDIQETITKIKAFAQGQQLLKLLSAKDAAESITKLQAAILAKNTRRQDNYEQKKVTNEKLEKAKQRLNSMKKSVKIKTIFSQIEQFFKENTNTSPQLLVKLLQEKKGGLNLQRYALEYQVECNELFLLLHICNQ</sequence>
<comment type="caution">
    <text evidence="2">The sequence shown here is derived from an EMBL/GenBank/DDBJ whole genome shotgun (WGS) entry which is preliminary data.</text>
</comment>